<keyword evidence="6" id="KW-1185">Reference proteome</keyword>
<feature type="compositionally biased region" description="Basic and acidic residues" evidence="3">
    <location>
        <begin position="125"/>
        <end position="134"/>
    </location>
</feature>
<name>A0AAZ3SSW6_ONCTS</name>
<dbReference type="SMART" id="SM00252">
    <property type="entry name" value="SH2"/>
    <property type="match status" value="1"/>
</dbReference>
<dbReference type="AlphaFoldDB" id="A0AAZ3SSW6"/>
<dbReference type="InterPro" id="IPR051846">
    <property type="entry name" value="SH2_domain_adapters"/>
</dbReference>
<dbReference type="Proteomes" id="UP000694402">
    <property type="component" value="Unassembled WGS sequence"/>
</dbReference>
<dbReference type="PANTHER" id="PTHR15127">
    <property type="entry name" value="HEAVYWEIGHT, ISOFORM A"/>
    <property type="match status" value="1"/>
</dbReference>
<evidence type="ECO:0000313" key="6">
    <source>
        <dbReference type="Proteomes" id="UP000694402"/>
    </source>
</evidence>
<proteinExistence type="predicted"/>
<dbReference type="InterPro" id="IPR036860">
    <property type="entry name" value="SH2_dom_sf"/>
</dbReference>
<keyword evidence="1 2" id="KW-0727">SH2 domain</keyword>
<feature type="compositionally biased region" description="Low complexity" evidence="3">
    <location>
        <begin position="335"/>
        <end position="375"/>
    </location>
</feature>
<sequence length="512" mass="56433">MAKWFSSAINLKNGTERVRSASESGTQPRTRHGLTPGTSLKGNRVKESAGGIGFILTGRNRKNSAIELGRNGSGTGGNSFKDGKIWDSLIPGKSRKNSKLEVGPSEEHRPTRTSSLAHACISRMIKVDKQDKGPKHSGTGEQVGSENEREKVDIKTTMLIILEDYADPFDAEKTREQREAEREGENDGYMEPYDAQVIITGIRRRGSKDLLKVCVLLPKGDGEGGKPVPPHIYDTPYEGLLETDGEAGGVWIPVTRPESDPRPPGEYELPWEWRKEDIVRALTAQFKKGMSSLPPKEEPPPPIRQQTLSHQQTLRQKTWNKKVLVPSPSSPTPPILNLSPPSPLSHSSPPSPTSHSSLTPKLAPSSSPPSTTSTPNAETAKVDPTLPLEKQSWYHGSVSRQQAEAQLQRCRDASFLVRDSESGTSKYSIALKLVCFCVLHFSLFSEHSSLTTLHTTDMEGPVSVVSISSWPRLRAVRVWVILWTRVAVCSTVYQRWCITTVHTDCPSLELNT</sequence>
<feature type="domain" description="SH2" evidence="4">
    <location>
        <begin position="393"/>
        <end position="443"/>
    </location>
</feature>
<evidence type="ECO:0000259" key="4">
    <source>
        <dbReference type="PROSITE" id="PS50001"/>
    </source>
</evidence>
<evidence type="ECO:0000256" key="1">
    <source>
        <dbReference type="ARBA" id="ARBA00022999"/>
    </source>
</evidence>
<feature type="region of interest" description="Disordered" evidence="3">
    <location>
        <begin position="15"/>
        <end position="45"/>
    </location>
</feature>
<organism evidence="5 6">
    <name type="scientific">Oncorhynchus tshawytscha</name>
    <name type="common">Chinook salmon</name>
    <name type="synonym">Salmo tshawytscha</name>
    <dbReference type="NCBI Taxonomy" id="74940"/>
    <lineage>
        <taxon>Eukaryota</taxon>
        <taxon>Metazoa</taxon>
        <taxon>Chordata</taxon>
        <taxon>Craniata</taxon>
        <taxon>Vertebrata</taxon>
        <taxon>Euteleostomi</taxon>
        <taxon>Actinopterygii</taxon>
        <taxon>Neopterygii</taxon>
        <taxon>Teleostei</taxon>
        <taxon>Protacanthopterygii</taxon>
        <taxon>Salmoniformes</taxon>
        <taxon>Salmonidae</taxon>
        <taxon>Salmoninae</taxon>
        <taxon>Oncorhynchus</taxon>
    </lineage>
</organism>
<dbReference type="Pfam" id="PF00017">
    <property type="entry name" value="SH2"/>
    <property type="match status" value="1"/>
</dbReference>
<gene>
    <name evidence="5" type="primary">SHE</name>
</gene>
<feature type="region of interest" description="Disordered" evidence="3">
    <location>
        <begin position="289"/>
        <end position="384"/>
    </location>
</feature>
<reference evidence="6" key="1">
    <citation type="journal article" date="2018" name="PLoS ONE">
        <title>Chinook salmon (Oncorhynchus tshawytscha) genome and transcriptome.</title>
        <authorList>
            <person name="Christensen K.A."/>
            <person name="Leong J.S."/>
            <person name="Sakhrani D."/>
            <person name="Biagi C.A."/>
            <person name="Minkley D.R."/>
            <person name="Withler R.E."/>
            <person name="Rondeau E.B."/>
            <person name="Koop B.F."/>
            <person name="Devlin R.H."/>
        </authorList>
    </citation>
    <scope>NUCLEOTIDE SEQUENCE [LARGE SCALE GENOMIC DNA]</scope>
</reference>
<dbReference type="InterPro" id="IPR000980">
    <property type="entry name" value="SH2"/>
</dbReference>
<reference evidence="5" key="2">
    <citation type="submission" date="2025-08" db="UniProtKB">
        <authorList>
            <consortium name="Ensembl"/>
        </authorList>
    </citation>
    <scope>IDENTIFICATION</scope>
</reference>
<dbReference type="SUPFAM" id="SSF55550">
    <property type="entry name" value="SH2 domain"/>
    <property type="match status" value="1"/>
</dbReference>
<evidence type="ECO:0000313" key="5">
    <source>
        <dbReference type="Ensembl" id="ENSOTSP00005156211.1"/>
    </source>
</evidence>
<reference evidence="5" key="3">
    <citation type="submission" date="2025-09" db="UniProtKB">
        <authorList>
            <consortium name="Ensembl"/>
        </authorList>
    </citation>
    <scope>IDENTIFICATION</scope>
</reference>
<protein>
    <recommendedName>
        <fullName evidence="4">SH2 domain-containing protein</fullName>
    </recommendedName>
</protein>
<dbReference type="PROSITE" id="PS50001">
    <property type="entry name" value="SH2"/>
    <property type="match status" value="1"/>
</dbReference>
<feature type="region of interest" description="Disordered" evidence="3">
    <location>
        <begin position="65"/>
        <end position="150"/>
    </location>
</feature>
<evidence type="ECO:0000256" key="2">
    <source>
        <dbReference type="PROSITE-ProRule" id="PRU00191"/>
    </source>
</evidence>
<dbReference type="Ensembl" id="ENSOTST00005132006.1">
    <property type="protein sequence ID" value="ENSOTSP00005156211.1"/>
    <property type="gene ID" value="ENSOTSG00005017921.2"/>
</dbReference>
<accession>A0AAZ3SSW6</accession>
<dbReference type="PANTHER" id="PTHR15127:SF29">
    <property type="entry name" value="SH2 DOMAIN-CONTAINING ADAPTER PROTEIN E"/>
    <property type="match status" value="1"/>
</dbReference>
<feature type="compositionally biased region" description="Polar residues" evidence="3">
    <location>
        <begin position="304"/>
        <end position="317"/>
    </location>
</feature>
<evidence type="ECO:0000256" key="3">
    <source>
        <dbReference type="SAM" id="MobiDB-lite"/>
    </source>
</evidence>
<dbReference type="Gene3D" id="3.30.505.10">
    <property type="entry name" value="SH2 domain"/>
    <property type="match status" value="1"/>
</dbReference>
<dbReference type="GeneTree" id="ENSGT00940000159107"/>
<dbReference type="GO" id="GO:0001784">
    <property type="term" value="F:phosphotyrosine residue binding"/>
    <property type="evidence" value="ECO:0007669"/>
    <property type="project" value="TreeGrafter"/>
</dbReference>